<dbReference type="Proteomes" id="UP000308768">
    <property type="component" value="Unassembled WGS sequence"/>
</dbReference>
<feature type="non-terminal residue" evidence="2">
    <location>
        <position position="1"/>
    </location>
</feature>
<name>A0A4U0TTM8_9PEZI</name>
<dbReference type="AlphaFoldDB" id="A0A4U0TTM8"/>
<feature type="region of interest" description="Disordered" evidence="1">
    <location>
        <begin position="1"/>
        <end position="71"/>
    </location>
</feature>
<proteinExistence type="predicted"/>
<evidence type="ECO:0000256" key="1">
    <source>
        <dbReference type="SAM" id="MobiDB-lite"/>
    </source>
</evidence>
<dbReference type="EMBL" id="NAJN01004180">
    <property type="protein sequence ID" value="TKA25507.1"/>
    <property type="molecule type" value="Genomic_DNA"/>
</dbReference>
<feature type="compositionally biased region" description="Basic and acidic residues" evidence="1">
    <location>
        <begin position="1"/>
        <end position="12"/>
    </location>
</feature>
<evidence type="ECO:0000313" key="2">
    <source>
        <dbReference type="EMBL" id="TKA25507.1"/>
    </source>
</evidence>
<keyword evidence="3" id="KW-1185">Reference proteome</keyword>
<sequence>EVERENRRERLNAEAGFKSPTRQQQDPDAESAPGSPMSSVRSDLSPPPELPGRRRSEAGPAPPRTPSGPRA</sequence>
<reference evidence="2 3" key="1">
    <citation type="submission" date="2017-03" db="EMBL/GenBank/DDBJ databases">
        <title>Genomes of endolithic fungi from Antarctica.</title>
        <authorList>
            <person name="Coleine C."/>
            <person name="Masonjones S."/>
            <person name="Stajich J.E."/>
        </authorList>
    </citation>
    <scope>NUCLEOTIDE SEQUENCE [LARGE SCALE GENOMIC DNA]</scope>
    <source>
        <strain evidence="2 3">CCFEE 5187</strain>
    </source>
</reference>
<comment type="caution">
    <text evidence="2">The sequence shown here is derived from an EMBL/GenBank/DDBJ whole genome shotgun (WGS) entry which is preliminary data.</text>
</comment>
<accession>A0A4U0TTM8</accession>
<protein>
    <submittedName>
        <fullName evidence="2">Uncharacterized protein</fullName>
    </submittedName>
</protein>
<organism evidence="2 3">
    <name type="scientific">Cryomyces minteri</name>
    <dbReference type="NCBI Taxonomy" id="331657"/>
    <lineage>
        <taxon>Eukaryota</taxon>
        <taxon>Fungi</taxon>
        <taxon>Dikarya</taxon>
        <taxon>Ascomycota</taxon>
        <taxon>Pezizomycotina</taxon>
        <taxon>Dothideomycetes</taxon>
        <taxon>Dothideomycetes incertae sedis</taxon>
        <taxon>Cryomyces</taxon>
    </lineage>
</organism>
<gene>
    <name evidence="2" type="ORF">B0A49_13738</name>
</gene>
<evidence type="ECO:0000313" key="3">
    <source>
        <dbReference type="Proteomes" id="UP000308768"/>
    </source>
</evidence>
<feature type="non-terminal residue" evidence="2">
    <location>
        <position position="71"/>
    </location>
</feature>
<feature type="compositionally biased region" description="Pro residues" evidence="1">
    <location>
        <begin position="60"/>
        <end position="71"/>
    </location>
</feature>